<proteinExistence type="predicted"/>
<keyword evidence="2" id="KW-1185">Reference proteome</keyword>
<dbReference type="EMBL" id="CM039436">
    <property type="protein sequence ID" value="KAI4313803.1"/>
    <property type="molecule type" value="Genomic_DNA"/>
</dbReference>
<sequence length="80" mass="8869">MSLYLVRHLNLAFPDNRCRNRSSRQKASGNVTLETVHKIGQTGVTYISSGSLTHSVKALDIFLKIDTELALKVGRRTGRA</sequence>
<evidence type="ECO:0000313" key="1">
    <source>
        <dbReference type="EMBL" id="KAI4313803.1"/>
    </source>
</evidence>
<organism evidence="1 2">
    <name type="scientific">Bauhinia variegata</name>
    <name type="common">Purple orchid tree</name>
    <name type="synonym">Phanera variegata</name>
    <dbReference type="NCBI Taxonomy" id="167791"/>
    <lineage>
        <taxon>Eukaryota</taxon>
        <taxon>Viridiplantae</taxon>
        <taxon>Streptophyta</taxon>
        <taxon>Embryophyta</taxon>
        <taxon>Tracheophyta</taxon>
        <taxon>Spermatophyta</taxon>
        <taxon>Magnoliopsida</taxon>
        <taxon>eudicotyledons</taxon>
        <taxon>Gunneridae</taxon>
        <taxon>Pentapetalae</taxon>
        <taxon>rosids</taxon>
        <taxon>fabids</taxon>
        <taxon>Fabales</taxon>
        <taxon>Fabaceae</taxon>
        <taxon>Cercidoideae</taxon>
        <taxon>Cercideae</taxon>
        <taxon>Bauhiniinae</taxon>
        <taxon>Bauhinia</taxon>
    </lineage>
</organism>
<evidence type="ECO:0000313" key="2">
    <source>
        <dbReference type="Proteomes" id="UP000828941"/>
    </source>
</evidence>
<name>A0ACB9LRT0_BAUVA</name>
<reference evidence="1 2" key="1">
    <citation type="journal article" date="2022" name="DNA Res.">
        <title>Chromosomal-level genome assembly of the orchid tree Bauhinia variegata (Leguminosae; Cercidoideae) supports the allotetraploid origin hypothesis of Bauhinia.</title>
        <authorList>
            <person name="Zhong Y."/>
            <person name="Chen Y."/>
            <person name="Zheng D."/>
            <person name="Pang J."/>
            <person name="Liu Y."/>
            <person name="Luo S."/>
            <person name="Meng S."/>
            <person name="Qian L."/>
            <person name="Wei D."/>
            <person name="Dai S."/>
            <person name="Zhou R."/>
        </authorList>
    </citation>
    <scope>NUCLEOTIDE SEQUENCE [LARGE SCALE GENOMIC DNA]</scope>
    <source>
        <strain evidence="1">BV-YZ2020</strain>
    </source>
</reference>
<comment type="caution">
    <text evidence="1">The sequence shown here is derived from an EMBL/GenBank/DDBJ whole genome shotgun (WGS) entry which is preliminary data.</text>
</comment>
<dbReference type="Proteomes" id="UP000828941">
    <property type="component" value="Chromosome 11"/>
</dbReference>
<protein>
    <submittedName>
        <fullName evidence="1">Uncharacterized protein</fullName>
    </submittedName>
</protein>
<gene>
    <name evidence="1" type="ORF">L6164_026753</name>
</gene>
<accession>A0ACB9LRT0</accession>